<evidence type="ECO:0000313" key="9">
    <source>
        <dbReference type="Proteomes" id="UP001344888"/>
    </source>
</evidence>
<feature type="transmembrane region" description="Helical" evidence="7">
    <location>
        <begin position="332"/>
        <end position="351"/>
    </location>
</feature>
<proteinExistence type="predicted"/>
<dbReference type="InterPro" id="IPR018365">
    <property type="entry name" value="Cell_cycle_FtsW-rel_CS"/>
</dbReference>
<dbReference type="EMBL" id="JARSFG010000017">
    <property type="protein sequence ID" value="MEC1179446.1"/>
    <property type="molecule type" value="Genomic_DNA"/>
</dbReference>
<dbReference type="InterPro" id="IPR001182">
    <property type="entry name" value="FtsW/RodA"/>
</dbReference>
<evidence type="ECO:0000256" key="3">
    <source>
        <dbReference type="ARBA" id="ARBA00022692"/>
    </source>
</evidence>
<dbReference type="GO" id="GO:0008360">
    <property type="term" value="P:regulation of cell shape"/>
    <property type="evidence" value="ECO:0007669"/>
    <property type="project" value="UniProtKB-KW"/>
</dbReference>
<name>A0AAW9NW13_9BACL</name>
<keyword evidence="5 7" id="KW-1133">Transmembrane helix</keyword>
<dbReference type="InterPro" id="IPR013437">
    <property type="entry name" value="FtsW"/>
</dbReference>
<gene>
    <name evidence="8" type="primary">ftsW</name>
    <name evidence="8" type="ORF">P9B03_13190</name>
</gene>
<keyword evidence="9" id="KW-1185">Reference proteome</keyword>
<keyword evidence="2" id="KW-1003">Cell membrane</keyword>
<comment type="caution">
    <text evidence="8">The sequence shown here is derived from an EMBL/GenBank/DDBJ whole genome shotgun (WGS) entry which is preliminary data.</text>
</comment>
<dbReference type="GO" id="GO:0005886">
    <property type="term" value="C:plasma membrane"/>
    <property type="evidence" value="ECO:0007669"/>
    <property type="project" value="UniProtKB-SubCell"/>
</dbReference>
<evidence type="ECO:0000256" key="7">
    <source>
        <dbReference type="SAM" id="Phobius"/>
    </source>
</evidence>
<comment type="subcellular location">
    <subcellularLocation>
        <location evidence="1">Cell membrane</location>
        <topology evidence="1">Multi-pass membrane protein</topology>
    </subcellularLocation>
</comment>
<protein>
    <submittedName>
        <fullName evidence="8">Lipid II flippase FtsW</fullName>
    </submittedName>
</protein>
<feature type="transmembrane region" description="Helical" evidence="7">
    <location>
        <begin position="143"/>
        <end position="174"/>
    </location>
</feature>
<dbReference type="Proteomes" id="UP001344888">
    <property type="component" value="Unassembled WGS sequence"/>
</dbReference>
<accession>A0AAW9NW13</accession>
<dbReference type="AlphaFoldDB" id="A0AAW9NW13"/>
<dbReference type="PROSITE" id="PS00428">
    <property type="entry name" value="FTSW_RODA_SPOVE"/>
    <property type="match status" value="1"/>
</dbReference>
<dbReference type="PANTHER" id="PTHR30474">
    <property type="entry name" value="CELL CYCLE PROTEIN"/>
    <property type="match status" value="1"/>
</dbReference>
<dbReference type="GO" id="GO:0015648">
    <property type="term" value="F:lipid-linked peptidoglycan transporter activity"/>
    <property type="evidence" value="ECO:0007669"/>
    <property type="project" value="TreeGrafter"/>
</dbReference>
<evidence type="ECO:0000313" key="8">
    <source>
        <dbReference type="EMBL" id="MEC1179446.1"/>
    </source>
</evidence>
<evidence type="ECO:0000256" key="4">
    <source>
        <dbReference type="ARBA" id="ARBA00022960"/>
    </source>
</evidence>
<dbReference type="RefSeq" id="WP_326124016.1">
    <property type="nucleotide sequence ID" value="NZ_JARSFG010000017.1"/>
</dbReference>
<feature type="transmembrane region" description="Helical" evidence="7">
    <location>
        <begin position="180"/>
        <end position="199"/>
    </location>
</feature>
<evidence type="ECO:0000256" key="5">
    <source>
        <dbReference type="ARBA" id="ARBA00022989"/>
    </source>
</evidence>
<feature type="transmembrane region" description="Helical" evidence="7">
    <location>
        <begin position="42"/>
        <end position="60"/>
    </location>
</feature>
<feature type="transmembrane region" description="Helical" evidence="7">
    <location>
        <begin position="261"/>
        <end position="286"/>
    </location>
</feature>
<dbReference type="PANTHER" id="PTHR30474:SF13">
    <property type="entry name" value="STAGE V SPORULATION PROTEIN E"/>
    <property type="match status" value="1"/>
</dbReference>
<feature type="transmembrane region" description="Helical" evidence="7">
    <location>
        <begin position="72"/>
        <end position="93"/>
    </location>
</feature>
<dbReference type="NCBIfam" id="TIGR02614">
    <property type="entry name" value="ftsW"/>
    <property type="match status" value="1"/>
</dbReference>
<dbReference type="GO" id="GO:0051301">
    <property type="term" value="P:cell division"/>
    <property type="evidence" value="ECO:0007669"/>
    <property type="project" value="InterPro"/>
</dbReference>
<evidence type="ECO:0000256" key="2">
    <source>
        <dbReference type="ARBA" id="ARBA00022475"/>
    </source>
</evidence>
<dbReference type="Pfam" id="PF01098">
    <property type="entry name" value="FTSW_RODA_SPOVE"/>
    <property type="match status" value="1"/>
</dbReference>
<dbReference type="GO" id="GO:0009252">
    <property type="term" value="P:peptidoglycan biosynthetic process"/>
    <property type="evidence" value="ECO:0007669"/>
    <property type="project" value="InterPro"/>
</dbReference>
<keyword evidence="6 7" id="KW-0472">Membrane</keyword>
<feature type="transmembrane region" description="Helical" evidence="7">
    <location>
        <begin position="298"/>
        <end position="320"/>
    </location>
</feature>
<sequence length="361" mass="40258">MTHHYQKLFVLCALLLTSIGIVFVYSASTYWSSVHYAGQTPFYIKQIIYFAIACIVFVMIIKGPALTEKKLLMLYVFSLVLLILVLIPGIGIWRNGSRSWIGIGSLTIQPAELVKITTLLYLSARLAKVKSFERVVKLEHFVIIFLPALLIMLQPDFGSVFILVVTAFMLLFIAKYPIKLYIFLMLAGIAGLTALIISAPYRLKRIQSFLDPWSDSLGSGFQAVQSLMAIGPAGLFGHGFLQSRQKYLYLPEPQNDFIFSIILEEMGFVGGIVILVMFATLFYCGYALAIRAYSLKQFYMIGALITMLVLQTCLNIGVVIGLLPVTGVTLPFISYGGTSLIVIWITVALVIKIMNTKRKEE</sequence>
<dbReference type="GO" id="GO:0032153">
    <property type="term" value="C:cell division site"/>
    <property type="evidence" value="ECO:0007669"/>
    <property type="project" value="TreeGrafter"/>
</dbReference>
<evidence type="ECO:0000256" key="1">
    <source>
        <dbReference type="ARBA" id="ARBA00004651"/>
    </source>
</evidence>
<organism evidence="8 9">
    <name type="scientific">Metasolibacillus meyeri</name>
    <dbReference type="NCBI Taxonomy" id="1071052"/>
    <lineage>
        <taxon>Bacteria</taxon>
        <taxon>Bacillati</taxon>
        <taxon>Bacillota</taxon>
        <taxon>Bacilli</taxon>
        <taxon>Bacillales</taxon>
        <taxon>Caryophanaceae</taxon>
        <taxon>Metasolibacillus</taxon>
    </lineage>
</organism>
<keyword evidence="3 7" id="KW-0812">Transmembrane</keyword>
<keyword evidence="4" id="KW-0133">Cell shape</keyword>
<reference evidence="8 9" key="1">
    <citation type="submission" date="2023-03" db="EMBL/GenBank/DDBJ databases">
        <title>Bacillus Genome Sequencing.</title>
        <authorList>
            <person name="Dunlap C."/>
        </authorList>
    </citation>
    <scope>NUCLEOTIDE SEQUENCE [LARGE SCALE GENOMIC DNA]</scope>
    <source>
        <strain evidence="8 9">B-59205</strain>
    </source>
</reference>
<evidence type="ECO:0000256" key="6">
    <source>
        <dbReference type="ARBA" id="ARBA00023136"/>
    </source>
</evidence>